<dbReference type="RefSeq" id="WP_203170214.1">
    <property type="nucleotide sequence ID" value="NZ_JAEVLS010000006.1"/>
</dbReference>
<keyword evidence="3" id="KW-0804">Transcription</keyword>
<dbReference type="SUPFAM" id="SSF46785">
    <property type="entry name" value="Winged helix' DNA-binding domain"/>
    <property type="match status" value="1"/>
</dbReference>
<dbReference type="Proteomes" id="UP000661077">
    <property type="component" value="Unassembled WGS sequence"/>
</dbReference>
<evidence type="ECO:0000256" key="2">
    <source>
        <dbReference type="ARBA" id="ARBA00023125"/>
    </source>
</evidence>
<evidence type="ECO:0000256" key="1">
    <source>
        <dbReference type="ARBA" id="ARBA00023015"/>
    </source>
</evidence>
<dbReference type="SUPFAM" id="SSF48008">
    <property type="entry name" value="GntR ligand-binding domain-like"/>
    <property type="match status" value="1"/>
</dbReference>
<dbReference type="SMART" id="SM00345">
    <property type="entry name" value="HTH_GNTR"/>
    <property type="match status" value="1"/>
</dbReference>
<dbReference type="Gene3D" id="1.20.120.530">
    <property type="entry name" value="GntR ligand-binding domain-like"/>
    <property type="match status" value="1"/>
</dbReference>
<evidence type="ECO:0000313" key="5">
    <source>
        <dbReference type="EMBL" id="MBM0108107.1"/>
    </source>
</evidence>
<dbReference type="Pfam" id="PF00392">
    <property type="entry name" value="GntR"/>
    <property type="match status" value="1"/>
</dbReference>
<feature type="domain" description="HTH gntR-type" evidence="4">
    <location>
        <begin position="6"/>
        <end position="74"/>
    </location>
</feature>
<organism evidence="5 6">
    <name type="scientific">Steroidobacter gossypii</name>
    <dbReference type="NCBI Taxonomy" id="2805490"/>
    <lineage>
        <taxon>Bacteria</taxon>
        <taxon>Pseudomonadati</taxon>
        <taxon>Pseudomonadota</taxon>
        <taxon>Gammaproteobacteria</taxon>
        <taxon>Steroidobacterales</taxon>
        <taxon>Steroidobacteraceae</taxon>
        <taxon>Steroidobacter</taxon>
    </lineage>
</organism>
<evidence type="ECO:0000256" key="3">
    <source>
        <dbReference type="ARBA" id="ARBA00023163"/>
    </source>
</evidence>
<comment type="caution">
    <text evidence="5">The sequence shown here is derived from an EMBL/GenBank/DDBJ whole genome shotgun (WGS) entry which is preliminary data.</text>
</comment>
<dbReference type="InterPro" id="IPR036388">
    <property type="entry name" value="WH-like_DNA-bd_sf"/>
</dbReference>
<dbReference type="PROSITE" id="PS50949">
    <property type="entry name" value="HTH_GNTR"/>
    <property type="match status" value="1"/>
</dbReference>
<dbReference type="InterPro" id="IPR000524">
    <property type="entry name" value="Tscrpt_reg_HTH_GntR"/>
</dbReference>
<keyword evidence="1" id="KW-0805">Transcription regulation</keyword>
<gene>
    <name evidence="5" type="ORF">JM946_25530</name>
</gene>
<evidence type="ECO:0000313" key="6">
    <source>
        <dbReference type="Proteomes" id="UP000661077"/>
    </source>
</evidence>
<dbReference type="Gene3D" id="1.10.10.10">
    <property type="entry name" value="Winged helix-like DNA-binding domain superfamily/Winged helix DNA-binding domain"/>
    <property type="match status" value="1"/>
</dbReference>
<dbReference type="InterPro" id="IPR011711">
    <property type="entry name" value="GntR_C"/>
</dbReference>
<dbReference type="PANTHER" id="PTHR43537">
    <property type="entry name" value="TRANSCRIPTIONAL REGULATOR, GNTR FAMILY"/>
    <property type="match status" value="1"/>
</dbReference>
<dbReference type="SMART" id="SM00895">
    <property type="entry name" value="FCD"/>
    <property type="match status" value="1"/>
</dbReference>
<keyword evidence="6" id="KW-1185">Reference proteome</keyword>
<dbReference type="CDD" id="cd07377">
    <property type="entry name" value="WHTH_GntR"/>
    <property type="match status" value="1"/>
</dbReference>
<dbReference type="InterPro" id="IPR008920">
    <property type="entry name" value="TF_FadR/GntR_C"/>
</dbReference>
<proteinExistence type="predicted"/>
<keyword evidence="2" id="KW-0238">DNA-binding</keyword>
<reference evidence="5 6" key="1">
    <citation type="journal article" date="2021" name="Int. J. Syst. Evol. Microbiol.">
        <title>Steroidobacter gossypii sp. nov., isolated from soil of cotton cropping field.</title>
        <authorList>
            <person name="Huang R."/>
            <person name="Yang S."/>
            <person name="Zhen C."/>
            <person name="Liu W."/>
        </authorList>
    </citation>
    <scope>NUCLEOTIDE SEQUENCE [LARGE SCALE GENOMIC DNA]</scope>
    <source>
        <strain evidence="5 6">S1-65</strain>
    </source>
</reference>
<name>A0ABS1X4E1_9GAMM</name>
<protein>
    <submittedName>
        <fullName evidence="5">FadR family transcriptional regulator</fullName>
    </submittedName>
</protein>
<dbReference type="PANTHER" id="PTHR43537:SF5">
    <property type="entry name" value="UXU OPERON TRANSCRIPTIONAL REGULATOR"/>
    <property type="match status" value="1"/>
</dbReference>
<dbReference type="PRINTS" id="PR00035">
    <property type="entry name" value="HTHGNTR"/>
</dbReference>
<dbReference type="Pfam" id="PF07729">
    <property type="entry name" value="FCD"/>
    <property type="match status" value="1"/>
</dbReference>
<accession>A0ABS1X4E1</accession>
<evidence type="ECO:0000259" key="4">
    <source>
        <dbReference type="PROSITE" id="PS50949"/>
    </source>
</evidence>
<dbReference type="EMBL" id="JAEVLS010000006">
    <property type="protein sequence ID" value="MBM0108107.1"/>
    <property type="molecule type" value="Genomic_DNA"/>
</dbReference>
<dbReference type="InterPro" id="IPR036390">
    <property type="entry name" value="WH_DNA-bd_sf"/>
</dbReference>
<sequence length="249" mass="27713">MPAESQRLYERIAQKLANDISRGQYKIGQRLPSERELAQTFSVSRPTVREAIIALELDRLVEVRVGSGVYVTNTEPPGGKAGATDIGPFELLEARRSIEGEACALAATRIDDAQLAELNALLTEMRTENEKDVMLSEDADRRFHETIAAATQNSGMIAAVKMLWDARTRSPQSRSLSAKVRATGVKPRIDEHTAILKALRQRDPEGARAAMREHLTRVIDALLKATEVQELERARQQIAEQRKRYAASQ</sequence>